<dbReference type="RefSeq" id="WP_259540989.1">
    <property type="nucleotide sequence ID" value="NZ_JANLCJ010000009.1"/>
</dbReference>
<feature type="domain" description="Solute-binding protein family 5" evidence="4">
    <location>
        <begin position="87"/>
        <end position="443"/>
    </location>
</feature>
<evidence type="ECO:0000256" key="2">
    <source>
        <dbReference type="ARBA" id="ARBA00022448"/>
    </source>
</evidence>
<gene>
    <name evidence="5" type="ORF">N1032_18930</name>
</gene>
<dbReference type="Gene3D" id="3.10.105.10">
    <property type="entry name" value="Dipeptide-binding Protein, Domain 3"/>
    <property type="match status" value="1"/>
</dbReference>
<proteinExistence type="inferred from homology"/>
<dbReference type="EMBL" id="JANLCJ010000009">
    <property type="protein sequence ID" value="MCS5735819.1"/>
    <property type="molecule type" value="Genomic_DNA"/>
</dbReference>
<name>A0ABT2H7D6_9MICO</name>
<evidence type="ECO:0000256" key="3">
    <source>
        <dbReference type="ARBA" id="ARBA00022729"/>
    </source>
</evidence>
<evidence type="ECO:0000313" key="6">
    <source>
        <dbReference type="Proteomes" id="UP001165586"/>
    </source>
</evidence>
<keyword evidence="6" id="KW-1185">Reference proteome</keyword>
<dbReference type="Proteomes" id="UP001165586">
    <property type="component" value="Unassembled WGS sequence"/>
</dbReference>
<dbReference type="SUPFAM" id="SSF53850">
    <property type="entry name" value="Periplasmic binding protein-like II"/>
    <property type="match status" value="1"/>
</dbReference>
<evidence type="ECO:0000313" key="5">
    <source>
        <dbReference type="EMBL" id="MCS5735819.1"/>
    </source>
</evidence>
<comment type="similarity">
    <text evidence="1">Belongs to the bacterial solute-binding protein 5 family.</text>
</comment>
<accession>A0ABT2H7D6</accession>
<dbReference type="InterPro" id="IPR039424">
    <property type="entry name" value="SBP_5"/>
</dbReference>
<dbReference type="PANTHER" id="PTHR30290:SF9">
    <property type="entry name" value="OLIGOPEPTIDE-BINDING PROTEIN APPA"/>
    <property type="match status" value="1"/>
</dbReference>
<evidence type="ECO:0000259" key="4">
    <source>
        <dbReference type="Pfam" id="PF00496"/>
    </source>
</evidence>
<dbReference type="InterPro" id="IPR030678">
    <property type="entry name" value="Peptide/Ni-bd"/>
</dbReference>
<dbReference type="InterPro" id="IPR000914">
    <property type="entry name" value="SBP_5_dom"/>
</dbReference>
<evidence type="ECO:0000256" key="1">
    <source>
        <dbReference type="ARBA" id="ARBA00005695"/>
    </source>
</evidence>
<reference evidence="5" key="1">
    <citation type="submission" date="2022-08" db="EMBL/GenBank/DDBJ databases">
        <authorList>
            <person name="Deng Y."/>
            <person name="Han X.-F."/>
            <person name="Zhang Y.-Q."/>
        </authorList>
    </citation>
    <scope>NUCLEOTIDE SEQUENCE</scope>
    <source>
        <strain evidence="5">CPCC 203386</strain>
    </source>
</reference>
<keyword evidence="3" id="KW-0732">Signal</keyword>
<protein>
    <submittedName>
        <fullName evidence="5">ABC transporter substrate-binding protein</fullName>
    </submittedName>
</protein>
<dbReference type="Gene3D" id="3.40.190.10">
    <property type="entry name" value="Periplasmic binding protein-like II"/>
    <property type="match status" value="1"/>
</dbReference>
<dbReference type="PANTHER" id="PTHR30290">
    <property type="entry name" value="PERIPLASMIC BINDING COMPONENT OF ABC TRANSPORTER"/>
    <property type="match status" value="1"/>
</dbReference>
<organism evidence="5 6">
    <name type="scientific">Herbiconiux daphne</name>
    <dbReference type="NCBI Taxonomy" id="2970914"/>
    <lineage>
        <taxon>Bacteria</taxon>
        <taxon>Bacillati</taxon>
        <taxon>Actinomycetota</taxon>
        <taxon>Actinomycetes</taxon>
        <taxon>Micrococcales</taxon>
        <taxon>Microbacteriaceae</taxon>
        <taxon>Herbiconiux</taxon>
    </lineage>
</organism>
<dbReference type="Pfam" id="PF00496">
    <property type="entry name" value="SBP_bac_5"/>
    <property type="match status" value="1"/>
</dbReference>
<keyword evidence="2" id="KW-0813">Transport</keyword>
<dbReference type="CDD" id="cd08512">
    <property type="entry name" value="PBP2_NikA_DppA_OppA_like_7"/>
    <property type="match status" value="1"/>
</dbReference>
<sequence>MLSQNAPGLTRRRARLVVTGVALMGVTALLAGCAGGGGDTSARASTLVIAENEPAASFDPIQANNSTVEEVVIPAYDTLIDYNADAELVPELATEWTVDDSGTVIDLTLRDDVTFHDGAKLTAADVVYTLDRIKSLNIGVASLLTSYASSEAVDDTHVKITLSQPDAPFLAGLSRVYILNSALVEKNAGDDDGQSWLATNDAGSGPYEVTGYTPNQSATFDQYADYWGGFDGQAESIEFRYLTEASTQAAALKSGDIDIAMDIAPADRAGFDTDGFATDSSPTNVVLYTFFNMLDPTTSNPALREAISYAYDYDQHVDTILQGEGSTVNGPLPAGMQCSTTDDIGQPTFDLDRAKQIVDENGLAGTTVTMTYLEATAEMEQAAALLQSNLAEIGITLELQAVTYPQFAELNSSADTRSQLEMIYAFPPYPDASAVMYQLYDSTFIDGGQNWAAYSNPEVDTLVETARTETDQAAACDMYQQAQKLVVADDVSLNMANSNTVAIMNDRVQGFTYQPSHHQTVDVYAITLAD</sequence>
<dbReference type="Gene3D" id="3.90.76.10">
    <property type="entry name" value="Dipeptide-binding Protein, Domain 1"/>
    <property type="match status" value="1"/>
</dbReference>
<dbReference type="PIRSF" id="PIRSF002741">
    <property type="entry name" value="MppA"/>
    <property type="match status" value="1"/>
</dbReference>
<comment type="caution">
    <text evidence="5">The sequence shown here is derived from an EMBL/GenBank/DDBJ whole genome shotgun (WGS) entry which is preliminary data.</text>
</comment>